<keyword evidence="12" id="KW-1133">Transmembrane helix</keyword>
<evidence type="ECO:0000256" key="17">
    <source>
        <dbReference type="SAM" id="Coils"/>
    </source>
</evidence>
<feature type="coiled-coil region" evidence="17">
    <location>
        <begin position="1041"/>
        <end position="1068"/>
    </location>
</feature>
<evidence type="ECO:0000313" key="20">
    <source>
        <dbReference type="EMBL" id="WMV10299.1"/>
    </source>
</evidence>
<evidence type="ECO:0000256" key="10">
    <source>
        <dbReference type="ARBA" id="ARBA00022842"/>
    </source>
</evidence>
<feature type="compositionally biased region" description="Polar residues" evidence="18">
    <location>
        <begin position="436"/>
        <end position="453"/>
    </location>
</feature>
<keyword evidence="2" id="KW-0813">Transport</keyword>
<dbReference type="PANTHER" id="PTHR10903:SF127">
    <property type="entry name" value="TRANSLOCASE OF CHLOROPLAST 159, CHLOROPLASTIC-LIKE"/>
    <property type="match status" value="1"/>
</dbReference>
<comment type="subcellular location">
    <subcellularLocation>
        <location evidence="15">Plastid</location>
        <location evidence="15">Chloroplast outer membrane</location>
        <topology evidence="15">Single-pass membrane protein</topology>
    </subcellularLocation>
</comment>
<keyword evidence="9" id="KW-1002">Plastid outer membrane</keyword>
<feature type="compositionally biased region" description="Polar residues" evidence="18">
    <location>
        <begin position="1409"/>
        <end position="1423"/>
    </location>
</feature>
<evidence type="ECO:0000256" key="6">
    <source>
        <dbReference type="ARBA" id="ARBA00022723"/>
    </source>
</evidence>
<evidence type="ECO:0000256" key="7">
    <source>
        <dbReference type="ARBA" id="ARBA00022741"/>
    </source>
</evidence>
<evidence type="ECO:0000256" key="13">
    <source>
        <dbReference type="ARBA" id="ARBA00023134"/>
    </source>
</evidence>
<feature type="compositionally biased region" description="Basic and acidic residues" evidence="18">
    <location>
        <begin position="341"/>
        <end position="351"/>
    </location>
</feature>
<dbReference type="Pfam" id="PF04548">
    <property type="entry name" value="AIG1"/>
    <property type="match status" value="1"/>
</dbReference>
<evidence type="ECO:0000256" key="4">
    <source>
        <dbReference type="ARBA" id="ARBA00022640"/>
    </source>
</evidence>
<dbReference type="InterPro" id="IPR027417">
    <property type="entry name" value="P-loop_NTPase"/>
</dbReference>
<feature type="region of interest" description="Disordered" evidence="18">
    <location>
        <begin position="436"/>
        <end position="457"/>
    </location>
</feature>
<dbReference type="GO" id="GO:0015031">
    <property type="term" value="P:protein transport"/>
    <property type="evidence" value="ECO:0007669"/>
    <property type="project" value="UniProtKB-KW"/>
</dbReference>
<keyword evidence="14" id="KW-0472">Membrane</keyword>
<feature type="region of interest" description="Disordered" evidence="18">
    <location>
        <begin position="337"/>
        <end position="364"/>
    </location>
</feature>
<dbReference type="GO" id="GO:0046872">
    <property type="term" value="F:metal ion binding"/>
    <property type="evidence" value="ECO:0007669"/>
    <property type="project" value="UniProtKB-KW"/>
</dbReference>
<dbReference type="InterPro" id="IPR005690">
    <property type="entry name" value="Toc86_159"/>
</dbReference>
<keyword evidence="11" id="KW-0653">Protein transport</keyword>
<evidence type="ECO:0000256" key="14">
    <source>
        <dbReference type="ARBA" id="ARBA00023136"/>
    </source>
</evidence>
<evidence type="ECO:0000256" key="11">
    <source>
        <dbReference type="ARBA" id="ARBA00022927"/>
    </source>
</evidence>
<feature type="compositionally biased region" description="Polar residues" evidence="18">
    <location>
        <begin position="607"/>
        <end position="620"/>
    </location>
</feature>
<evidence type="ECO:0000256" key="15">
    <source>
        <dbReference type="ARBA" id="ARBA00023766"/>
    </source>
</evidence>
<dbReference type="NCBIfam" id="TIGR00993">
    <property type="entry name" value="3a0901s04IAP86"/>
    <property type="match status" value="1"/>
</dbReference>
<dbReference type="FunFam" id="3.40.50.300:FF:000413">
    <property type="entry name" value="Translocase of chloroplast 120, chloroplastic"/>
    <property type="match status" value="1"/>
</dbReference>
<keyword evidence="10" id="KW-0460">Magnesium</keyword>
<dbReference type="GO" id="GO:0045036">
    <property type="term" value="P:protein targeting to chloroplast"/>
    <property type="evidence" value="ECO:0007669"/>
    <property type="project" value="InterPro"/>
</dbReference>
<dbReference type="PROSITE" id="PS51720">
    <property type="entry name" value="G_AIG1"/>
    <property type="match status" value="1"/>
</dbReference>
<comment type="similarity">
    <text evidence="16">Belongs to the TRAFAC class TrmE-Era-EngA-EngB-Septin-like GTPase superfamily. AIG1/Toc34/Toc159-like paraseptin GTPase family. TOC159 subfamily.</text>
</comment>
<comment type="cofactor">
    <cofactor evidence="1">
        <name>Mg(2+)</name>
        <dbReference type="ChEBI" id="CHEBI:18420"/>
    </cofactor>
</comment>
<name>A0AAF0T9W8_SOLVR</name>
<keyword evidence="6" id="KW-0479">Metal-binding</keyword>
<evidence type="ECO:0000256" key="2">
    <source>
        <dbReference type="ARBA" id="ARBA00022448"/>
    </source>
</evidence>
<keyword evidence="8" id="KW-0378">Hydrolase</keyword>
<keyword evidence="13" id="KW-0342">GTP-binding</keyword>
<accession>A0AAF0T9W8</accession>
<keyword evidence="5" id="KW-0812">Transmembrane</keyword>
<dbReference type="Pfam" id="PF11886">
    <property type="entry name" value="TOC159_MAD"/>
    <property type="match status" value="1"/>
</dbReference>
<feature type="region of interest" description="Disordered" evidence="18">
    <location>
        <begin position="1407"/>
        <end position="1465"/>
    </location>
</feature>
<dbReference type="InterPro" id="IPR045058">
    <property type="entry name" value="GIMA/IAN/Toc"/>
</dbReference>
<dbReference type="Proteomes" id="UP001234989">
    <property type="component" value="Chromosome 1"/>
</dbReference>
<protein>
    <recommendedName>
        <fullName evidence="19">AIG1-type G domain-containing protein</fullName>
    </recommendedName>
</protein>
<keyword evidence="7" id="KW-0547">Nucleotide-binding</keyword>
<evidence type="ECO:0000259" key="19">
    <source>
        <dbReference type="PROSITE" id="PS51720"/>
    </source>
</evidence>
<dbReference type="EMBL" id="CP133612">
    <property type="protein sequence ID" value="WMV10299.1"/>
    <property type="molecule type" value="Genomic_DNA"/>
</dbReference>
<evidence type="ECO:0000256" key="5">
    <source>
        <dbReference type="ARBA" id="ARBA00022692"/>
    </source>
</evidence>
<keyword evidence="17" id="KW-0175">Coiled coil</keyword>
<keyword evidence="4" id="KW-0934">Plastid</keyword>
<dbReference type="InterPro" id="IPR024283">
    <property type="entry name" value="TOC159_MAD"/>
</dbReference>
<feature type="domain" description="AIG1-type G" evidence="19">
    <location>
        <begin position="713"/>
        <end position="948"/>
    </location>
</feature>
<dbReference type="Gene3D" id="3.40.50.300">
    <property type="entry name" value="P-loop containing nucleotide triphosphate hydrolases"/>
    <property type="match status" value="1"/>
</dbReference>
<dbReference type="PANTHER" id="PTHR10903">
    <property type="entry name" value="GTPASE, IMAP FAMILY MEMBER-RELATED"/>
    <property type="match status" value="1"/>
</dbReference>
<evidence type="ECO:0000256" key="9">
    <source>
        <dbReference type="ARBA" id="ARBA00022805"/>
    </source>
</evidence>
<proteinExistence type="inferred from homology"/>
<feature type="region of interest" description="Disordered" evidence="18">
    <location>
        <begin position="607"/>
        <end position="627"/>
    </location>
</feature>
<dbReference type="GO" id="GO:0003924">
    <property type="term" value="F:GTPase activity"/>
    <property type="evidence" value="ECO:0007669"/>
    <property type="project" value="InterPro"/>
</dbReference>
<dbReference type="SUPFAM" id="SSF52540">
    <property type="entry name" value="P-loop containing nucleoside triphosphate hydrolases"/>
    <property type="match status" value="1"/>
</dbReference>
<evidence type="ECO:0000256" key="12">
    <source>
        <dbReference type="ARBA" id="ARBA00022989"/>
    </source>
</evidence>
<evidence type="ECO:0000313" key="21">
    <source>
        <dbReference type="Proteomes" id="UP001234989"/>
    </source>
</evidence>
<dbReference type="GO" id="GO:0005525">
    <property type="term" value="F:GTP binding"/>
    <property type="evidence" value="ECO:0007669"/>
    <property type="project" value="UniProtKB-KW"/>
</dbReference>
<feature type="compositionally biased region" description="Polar residues" evidence="18">
    <location>
        <begin position="1456"/>
        <end position="1465"/>
    </location>
</feature>
<keyword evidence="3" id="KW-0150">Chloroplast</keyword>
<evidence type="ECO:0000256" key="8">
    <source>
        <dbReference type="ARBA" id="ARBA00022801"/>
    </source>
</evidence>
<keyword evidence="21" id="KW-1185">Reference proteome</keyword>
<feature type="region of interest" description="Disordered" evidence="18">
    <location>
        <begin position="1582"/>
        <end position="1601"/>
    </location>
</feature>
<sequence>MDSKIYGVPLSTTQGSPPANVPLFTSTGIRAPITIDDSDFEYSISANGQKNSSSSYYGSDSEGFVSGEEDEFETASERLFLSDPDEQNLEKTHFGNQFVVSRPFVKNPDEEIVERGSSVGDYDDSRSSLTDPYAEDEYRDRPFVVDRGIDEGHGEFSDSPFVVDELATGASMDGSDKEGTRVVDSAIRGIPIAQLSWDSEDDEYLSTGVLEDNDVSGVFRIPNAVVLDRLDSAPKVRISDVSDYESESENAIQSGMEEDLIFTKNVEMVLGSDSKEEDKVEVDTVQNFITEGGAANDTLEGGKDLYQVASKESTLLGQELDNDEELFAEESQILDSSVEAKSADSSRDVKPSDTAYSIPREENRVSKFRADELNSGNIILLTGASGDSQKSESKEDGVYQGSDCQDIATRTETESYHEPIKDSEAESLECTDISVPSTAEEQVYSSSDVTLSSRAEDDLPKLSDKAQHREACLNPDLEANCNDIDTVKLFKNEEVPFLHENDESLIFDGSCGMKLIIDQLDQQIATADYDGEVSEGHLPKVDGEIVTDSDEEVDTNEESEESEMFDAEALAALLRAATGVGPEGRNVSIPSADGTRVFSLERPGNLGSTFHSSRPGQPTSADKFPLSENKTEGISEGILSEEEKKKLEKLQQLRVKFLRLIHKLNRSPEDSIAAQVLYRLVRAAGKSASQVSSLDSAQKLAMELEAEDTDSSNFSLTILVIGKTGVGKSATINSIFGEAKSMVDAFVPATTNVKEIIGQLDGVTLNILDTPGFRSSLTEQSINRRTLLSIKKYMKKYSPDVVLYVDRIDTQSRDLGDLPLLKSISSYLGPSIWRNAIVTLTHAASSPPDGPSGYPVSYEMFVAQCSRIIQQLIDHSIGDPHTMNAGLMSRPFALVENHPVSPKNDKGEILLPNGENWRSQLLLLCYSIKILAEVDSIMKDQDLHDHRKLFGFPKRSLPLPYFLSSLLQSNVHPKVSNNQVGEDMDSDIELAYSSDSEQEVDDYDDLPPFRPLRKSQIAKLSKEQKRAYFDEYDYRVKLLQKKQWREELKRLRDMKKKGKAEIGDYMEEGADQETGSQAGVAIPLPDMVLPNSFDGDNPTYRYRYLEPSSQLLARPVMDSQSWDHDCGYDGVSIEDHLAIAGQFPAVIVLQLTKDKKEFNIHLDSSVSAKTGKKGSSMVGFDIQTVGKQLAYILKGETKVKNLKTNKTAAGVSITFLGDNLVTGLKLEDQFSIGKQLVVVGSTGTIMSQGNAAYGANLELRLREKDYPVGQDQSSLGLSLMKWRNDLIWGCNLQSQFSVGRNSKIAVRAGLNSKKSGQITVKTSTSDQLQIAILGLLPIARAIMMTLFPQTSDGEVAKNSELRKANFVGRGNDEHGRLTTDKYTDLQAEKYSNVEDNEARNWTLVAHKNSAGSHIGSPTSQGNSPGREKDEKANTWAEHAEDEEYQNDGSGRESLHENSSPILGSNLNHNAPIFVPKSSGKITSMVNTPIGIHHQHKGCGTTTVNKSGKQLMNSTGQQLAQGNLEQQESVIAKKNESGALAAGLSPTNAYAIDLGEDFLNEDEEDNILDICFDKVARDVDISPREQRSGSNKSKIEDIWKTT</sequence>
<dbReference type="InterPro" id="IPR006703">
    <property type="entry name" value="G_AIG1"/>
</dbReference>
<gene>
    <name evidence="20" type="ORF">MTR67_003684</name>
</gene>
<reference evidence="20" key="1">
    <citation type="submission" date="2023-08" db="EMBL/GenBank/DDBJ databases">
        <title>A de novo genome assembly of Solanum verrucosum Schlechtendal, a Mexican diploid species geographically isolated from the other diploid A-genome species in potato relatives.</title>
        <authorList>
            <person name="Hosaka K."/>
        </authorList>
    </citation>
    <scope>NUCLEOTIDE SEQUENCE</scope>
    <source>
        <tissue evidence="20">Young leaves</tissue>
    </source>
</reference>
<evidence type="ECO:0000256" key="3">
    <source>
        <dbReference type="ARBA" id="ARBA00022528"/>
    </source>
</evidence>
<organism evidence="20 21">
    <name type="scientific">Solanum verrucosum</name>
    <dbReference type="NCBI Taxonomy" id="315347"/>
    <lineage>
        <taxon>Eukaryota</taxon>
        <taxon>Viridiplantae</taxon>
        <taxon>Streptophyta</taxon>
        <taxon>Embryophyta</taxon>
        <taxon>Tracheophyta</taxon>
        <taxon>Spermatophyta</taxon>
        <taxon>Magnoliopsida</taxon>
        <taxon>eudicotyledons</taxon>
        <taxon>Gunneridae</taxon>
        <taxon>Pentapetalae</taxon>
        <taxon>asterids</taxon>
        <taxon>lamiids</taxon>
        <taxon>Solanales</taxon>
        <taxon>Solanaceae</taxon>
        <taxon>Solanoideae</taxon>
        <taxon>Solaneae</taxon>
        <taxon>Solanum</taxon>
    </lineage>
</organism>
<evidence type="ECO:0000256" key="16">
    <source>
        <dbReference type="ARBA" id="ARBA00023775"/>
    </source>
</evidence>
<evidence type="ECO:0000256" key="1">
    <source>
        <dbReference type="ARBA" id="ARBA00001946"/>
    </source>
</evidence>
<evidence type="ECO:0000256" key="18">
    <source>
        <dbReference type="SAM" id="MobiDB-lite"/>
    </source>
</evidence>
<dbReference type="GO" id="GO:0009707">
    <property type="term" value="C:chloroplast outer membrane"/>
    <property type="evidence" value="ECO:0007669"/>
    <property type="project" value="UniProtKB-SubCell"/>
</dbReference>